<dbReference type="AlphaFoldDB" id="A0A316TN07"/>
<feature type="transmembrane region" description="Helical" evidence="6">
    <location>
        <begin position="310"/>
        <end position="330"/>
    </location>
</feature>
<sequence>MERQPALPVPRSERHARLGLPHAGRQRQLGHPVVVDDGALGDQVTKQPGTGSLAVDGRRSIVGAVISNAATLLVALLVARLSGEALLGAFAILFALRAIIALVCGLGMRIAMTKFVAASRARSDHAGLRGAARIGVGAPVATAVVAGAVLALLAPVLSEDVFGLPSMTGPMRVVALSLPFAVLQDVTLAGTQGFQSMRAFARIGMIVEPLCRLGFAALSLVAGWGLMGLAGSLLAASTIGGLAGAAALARRVRALPAGPSSYPWRALAGFAGVSWVASMATQGILWVDVVLLGALVAAEDVGVYQVATRAVLACMIVITPLTAAMAPRIAHYWETREVDRVSDSYGGVVRWTWRLSIVPLTLVFAAPAAVLAIFGSGFHEGVAVVLILSGGALVESLAAPSAVLLNQIGRNRLNMVINLSALVGNIVLNLALIPPFGIAGAAVAWTLTLLVPGLVRIAVARRLVTHEWPLRRPHLVSIAAAAVAFLLVRALLWATDLPDLLDLVVAGLVVVLVYPAIVLRAGLVPAERKAVRSAAVRARRELSVRVPVLRRWVNRWRVRRLRPGTERIPVDRLLSPHRADILARMSIFDLAADHRDILDTEEFFELATRSPYGVWFRTIVVPGLGLAGVSEQEQDTLFRQAVSRATHLFESFEARGFDNQHPITVARVPADTLVGGRSLAEDRWVPVDGNHRLALLVRSGQSHIEVDQYVVDPDGDRRHNTATMRDALGQSEAEAVAFLARGLCPPGRVVTTWSELLDELALPANRAHLEQWPEARLWPSDAAVPAGSVSP</sequence>
<comment type="subcellular location">
    <subcellularLocation>
        <location evidence="1">Cell membrane</location>
        <topology evidence="1">Multi-pass membrane protein</topology>
    </subcellularLocation>
</comment>
<dbReference type="CDD" id="cd13128">
    <property type="entry name" value="MATE_Wzx_like"/>
    <property type="match status" value="1"/>
</dbReference>
<evidence type="ECO:0000256" key="4">
    <source>
        <dbReference type="ARBA" id="ARBA00022989"/>
    </source>
</evidence>
<feature type="transmembrane region" description="Helical" evidence="6">
    <location>
        <begin position="475"/>
        <end position="494"/>
    </location>
</feature>
<feature type="transmembrane region" description="Helical" evidence="6">
    <location>
        <begin position="442"/>
        <end position="463"/>
    </location>
</feature>
<dbReference type="InterPro" id="IPR002797">
    <property type="entry name" value="Polysacc_synth"/>
</dbReference>
<evidence type="ECO:0000256" key="2">
    <source>
        <dbReference type="ARBA" id="ARBA00022475"/>
    </source>
</evidence>
<dbReference type="InterPro" id="IPR050833">
    <property type="entry name" value="Poly_Biosynth_Transport"/>
</dbReference>
<keyword evidence="4 6" id="KW-1133">Transmembrane helix</keyword>
<evidence type="ECO:0000256" key="5">
    <source>
        <dbReference type="ARBA" id="ARBA00023136"/>
    </source>
</evidence>
<dbReference type="PANTHER" id="PTHR30250">
    <property type="entry name" value="PST FAMILY PREDICTED COLANIC ACID TRANSPORTER"/>
    <property type="match status" value="1"/>
</dbReference>
<feature type="transmembrane region" description="Helical" evidence="6">
    <location>
        <begin position="270"/>
        <end position="298"/>
    </location>
</feature>
<organism evidence="7 8">
    <name type="scientific">Nocardioides silvaticus</name>
    <dbReference type="NCBI Taxonomy" id="2201891"/>
    <lineage>
        <taxon>Bacteria</taxon>
        <taxon>Bacillati</taxon>
        <taxon>Actinomycetota</taxon>
        <taxon>Actinomycetes</taxon>
        <taxon>Propionibacteriales</taxon>
        <taxon>Nocardioidaceae</taxon>
        <taxon>Nocardioides</taxon>
    </lineage>
</organism>
<keyword evidence="2" id="KW-1003">Cell membrane</keyword>
<feature type="transmembrane region" description="Helical" evidence="6">
    <location>
        <begin position="230"/>
        <end position="249"/>
    </location>
</feature>
<keyword evidence="8" id="KW-1185">Reference proteome</keyword>
<evidence type="ECO:0000256" key="3">
    <source>
        <dbReference type="ARBA" id="ARBA00022692"/>
    </source>
</evidence>
<feature type="transmembrane region" description="Helical" evidence="6">
    <location>
        <begin position="381"/>
        <end position="404"/>
    </location>
</feature>
<feature type="transmembrane region" description="Helical" evidence="6">
    <location>
        <begin position="500"/>
        <end position="523"/>
    </location>
</feature>
<evidence type="ECO:0000256" key="6">
    <source>
        <dbReference type="SAM" id="Phobius"/>
    </source>
</evidence>
<keyword evidence="3 6" id="KW-0812">Transmembrane</keyword>
<keyword evidence="5 6" id="KW-0472">Membrane</keyword>
<dbReference type="Pfam" id="PF01943">
    <property type="entry name" value="Polysacc_synt"/>
    <property type="match status" value="1"/>
</dbReference>
<dbReference type="EMBL" id="QGDD01000001">
    <property type="protein sequence ID" value="PWN04609.1"/>
    <property type="molecule type" value="Genomic_DNA"/>
</dbReference>
<proteinExistence type="predicted"/>
<feature type="transmembrane region" description="Helical" evidence="6">
    <location>
        <begin position="85"/>
        <end position="110"/>
    </location>
</feature>
<accession>A0A316TN07</accession>
<gene>
    <name evidence="7" type="ORF">DJ010_02995</name>
</gene>
<feature type="transmembrane region" description="Helical" evidence="6">
    <location>
        <begin position="61"/>
        <end position="79"/>
    </location>
</feature>
<reference evidence="7 8" key="1">
    <citation type="submission" date="2018-05" db="EMBL/GenBank/DDBJ databases">
        <title>Nocardioides silvaticus genome.</title>
        <authorList>
            <person name="Li C."/>
            <person name="Wang G."/>
        </authorList>
    </citation>
    <scope>NUCLEOTIDE SEQUENCE [LARGE SCALE GENOMIC DNA]</scope>
    <source>
        <strain evidence="7 8">CCTCC AB 2018079</strain>
    </source>
</reference>
<feature type="transmembrane region" description="Helical" evidence="6">
    <location>
        <begin position="416"/>
        <end position="436"/>
    </location>
</feature>
<dbReference type="GO" id="GO:0005886">
    <property type="term" value="C:plasma membrane"/>
    <property type="evidence" value="ECO:0007669"/>
    <property type="project" value="UniProtKB-SubCell"/>
</dbReference>
<comment type="caution">
    <text evidence="7">The sequence shown here is derived from an EMBL/GenBank/DDBJ whole genome shotgun (WGS) entry which is preliminary data.</text>
</comment>
<feature type="transmembrane region" description="Helical" evidence="6">
    <location>
        <begin position="131"/>
        <end position="153"/>
    </location>
</feature>
<dbReference type="PANTHER" id="PTHR30250:SF11">
    <property type="entry name" value="O-ANTIGEN TRANSPORTER-RELATED"/>
    <property type="match status" value="1"/>
</dbReference>
<feature type="transmembrane region" description="Helical" evidence="6">
    <location>
        <begin position="351"/>
        <end position="375"/>
    </location>
</feature>
<evidence type="ECO:0000256" key="1">
    <source>
        <dbReference type="ARBA" id="ARBA00004651"/>
    </source>
</evidence>
<name>A0A316TN07_9ACTN</name>
<protein>
    <submittedName>
        <fullName evidence="7">Uncharacterized protein</fullName>
    </submittedName>
</protein>
<dbReference type="Proteomes" id="UP000245507">
    <property type="component" value="Unassembled WGS sequence"/>
</dbReference>
<evidence type="ECO:0000313" key="8">
    <source>
        <dbReference type="Proteomes" id="UP000245507"/>
    </source>
</evidence>
<evidence type="ECO:0000313" key="7">
    <source>
        <dbReference type="EMBL" id="PWN04609.1"/>
    </source>
</evidence>